<reference evidence="5" key="1">
    <citation type="submission" date="2025-08" db="UniProtKB">
        <authorList>
            <consortium name="RefSeq"/>
        </authorList>
    </citation>
    <scope>IDENTIFICATION</scope>
    <source>
        <tissue evidence="5">Gonads</tissue>
    </source>
</reference>
<dbReference type="PANTHER" id="PTHR11927:SF9">
    <property type="entry name" value="L-FUCOSYLTRANSFERASE"/>
    <property type="match status" value="1"/>
</dbReference>
<dbReference type="OrthoDB" id="3226at2759"/>
<evidence type="ECO:0000256" key="2">
    <source>
        <dbReference type="ARBA" id="ARBA00022679"/>
    </source>
</evidence>
<dbReference type="KEGG" id="lak:106158428"/>
<dbReference type="GO" id="GO:0032580">
    <property type="term" value="C:Golgi cisterna membrane"/>
    <property type="evidence" value="ECO:0007669"/>
    <property type="project" value="UniProtKB-SubCell"/>
</dbReference>
<dbReference type="RefSeq" id="XP_013389834.1">
    <property type="nucleotide sequence ID" value="XM_013534380.1"/>
</dbReference>
<comment type="pathway">
    <text evidence="3">Protein modification; protein glycosylation.</text>
</comment>
<dbReference type="EC" id="2.4.1.-" evidence="3"/>
<dbReference type="AlphaFoldDB" id="A0A1S3HXN6"/>
<dbReference type="CDD" id="cd11301">
    <property type="entry name" value="Fut1_Fut2_like"/>
    <property type="match status" value="1"/>
</dbReference>
<dbReference type="PANTHER" id="PTHR11927">
    <property type="entry name" value="GALACTOSIDE 2-L-FUCOSYLTRANSFERASE"/>
    <property type="match status" value="1"/>
</dbReference>
<keyword evidence="3" id="KW-0325">Glycoprotein</keyword>
<proteinExistence type="inferred from homology"/>
<dbReference type="STRING" id="7574.A0A1S3HXN6"/>
<keyword evidence="4" id="KW-1185">Reference proteome</keyword>
<name>A0A1S3HXN6_LINAN</name>
<feature type="transmembrane region" description="Helical" evidence="3">
    <location>
        <begin position="21"/>
        <end position="43"/>
    </location>
</feature>
<evidence type="ECO:0000313" key="4">
    <source>
        <dbReference type="Proteomes" id="UP000085678"/>
    </source>
</evidence>
<evidence type="ECO:0000256" key="1">
    <source>
        <dbReference type="ARBA" id="ARBA00022676"/>
    </source>
</evidence>
<dbReference type="UniPathway" id="UPA00378"/>
<protein>
    <recommendedName>
        <fullName evidence="3">L-Fucosyltransferase</fullName>
        <ecNumber evidence="3">2.4.1.-</ecNumber>
    </recommendedName>
</protein>
<dbReference type="Pfam" id="PF01531">
    <property type="entry name" value="Glyco_transf_11"/>
    <property type="match status" value="1"/>
</dbReference>
<dbReference type="GeneID" id="106158428"/>
<evidence type="ECO:0000313" key="5">
    <source>
        <dbReference type="RefSeq" id="XP_013389834.1"/>
    </source>
</evidence>
<keyword evidence="3" id="KW-1133">Transmembrane helix</keyword>
<keyword evidence="1 3" id="KW-0328">Glycosyltransferase</keyword>
<evidence type="ECO:0000256" key="3">
    <source>
        <dbReference type="RuleBase" id="RU363129"/>
    </source>
</evidence>
<gene>
    <name evidence="5" type="primary">LOC106158428</name>
</gene>
<keyword evidence="3" id="KW-0333">Golgi apparatus</keyword>
<keyword evidence="3" id="KW-0472">Membrane</keyword>
<keyword evidence="3" id="KW-0812">Transmembrane</keyword>
<keyword evidence="2 3" id="KW-0808">Transferase</keyword>
<sequence>MQPSWRLPGARRSNSRCLRTLLLFVVFCAAAFFGGWVCMYYYLSENRTESLEEPAELFVAPPAPTPQVEKDPDEVCYLHATGLGRHGNLMFEYAAAMCIASELDRTLIVSYRFNELLGSMFDLSAPDPGAFKKVNISSFKTVKQSPRCCSFDKKLLSLPRVDITLVGFFHSWLYFDKCQERIKAEFEFKESIVHQADDLLVKAARSFGWDRVKDSVLFVGIHVRRGERKSVNPLPHGDANADESYFKKAMSFYDGQYRDRNIVYIVVSDSSKTAGFVVQHPHAAVIDDKPVEVHMAVLSRCNHSIISVGALGWWTAFLAGGTVVYYNGWPDPTSSVSALYRLNQYFYPKWIGMS</sequence>
<dbReference type="InterPro" id="IPR002516">
    <property type="entry name" value="Glyco_trans_11"/>
</dbReference>
<dbReference type="Proteomes" id="UP000085678">
    <property type="component" value="Unplaced"/>
</dbReference>
<dbReference type="InParanoid" id="A0A1S3HXN6"/>
<comment type="similarity">
    <text evidence="3">Belongs to the glycosyltransferase 11 family.</text>
</comment>
<organism evidence="4 5">
    <name type="scientific">Lingula anatina</name>
    <name type="common">Brachiopod</name>
    <name type="synonym">Lingula unguis</name>
    <dbReference type="NCBI Taxonomy" id="7574"/>
    <lineage>
        <taxon>Eukaryota</taxon>
        <taxon>Metazoa</taxon>
        <taxon>Spiralia</taxon>
        <taxon>Lophotrochozoa</taxon>
        <taxon>Brachiopoda</taxon>
        <taxon>Linguliformea</taxon>
        <taxon>Lingulata</taxon>
        <taxon>Lingulida</taxon>
        <taxon>Linguloidea</taxon>
        <taxon>Lingulidae</taxon>
        <taxon>Lingula</taxon>
    </lineage>
</organism>
<comment type="subcellular location">
    <subcellularLocation>
        <location evidence="3">Golgi apparatus</location>
        <location evidence="3">Golgi stack membrane</location>
        <topology evidence="3">Single-pass type II membrane protein</topology>
    </subcellularLocation>
</comment>
<accession>A0A1S3HXN6</accession>
<keyword evidence="3" id="KW-0735">Signal-anchor</keyword>
<dbReference type="GO" id="GO:0005975">
    <property type="term" value="P:carbohydrate metabolic process"/>
    <property type="evidence" value="ECO:0007669"/>
    <property type="project" value="InterPro"/>
</dbReference>
<dbReference type="GO" id="GO:0008107">
    <property type="term" value="F:galactoside 2-alpha-L-fucosyltransferase activity"/>
    <property type="evidence" value="ECO:0007669"/>
    <property type="project" value="InterPro"/>
</dbReference>